<evidence type="ECO:0000313" key="2">
    <source>
        <dbReference type="EMBL" id="QXX09920.1"/>
    </source>
</evidence>
<dbReference type="Pfam" id="PF04448">
    <property type="entry name" value="DUF551"/>
    <property type="match status" value="1"/>
</dbReference>
<evidence type="ECO:0000259" key="1">
    <source>
        <dbReference type="Pfam" id="PF04448"/>
    </source>
</evidence>
<accession>A0A8F7U5P3</accession>
<gene>
    <name evidence="2" type="ORF">JMJ87_14320</name>
</gene>
<dbReference type="AlphaFoldDB" id="A0A8F7U5P3"/>
<reference evidence="2" key="1">
    <citation type="submission" date="2021-07" db="EMBL/GenBank/DDBJ databases">
        <title>Whole-Genome Sequences of non-enterica strains of Salmonella enterica isolated from poultry houses.</title>
        <authorList>
            <person name="Lamas A."/>
            <person name="Regal P."/>
            <person name="Miranda J.M."/>
            <person name="Vazquez B."/>
            <person name="Cepeda A."/>
            <person name="Franco C.M."/>
        </authorList>
    </citation>
    <scope>NUCLEOTIDE SEQUENCE</scope>
    <source>
        <strain evidence="2">LHICA_E3</strain>
    </source>
</reference>
<organism evidence="2">
    <name type="scientific">Salmonella enterica</name>
    <name type="common">Salmonella choleraesuis</name>
    <dbReference type="NCBI Taxonomy" id="28901"/>
    <lineage>
        <taxon>Bacteria</taxon>
        <taxon>Pseudomonadati</taxon>
        <taxon>Pseudomonadota</taxon>
        <taxon>Gammaproteobacteria</taxon>
        <taxon>Enterobacterales</taxon>
        <taxon>Enterobacteriaceae</taxon>
        <taxon>Salmonella</taxon>
    </lineage>
</organism>
<dbReference type="InterPro" id="IPR007539">
    <property type="entry name" value="DUF551"/>
</dbReference>
<protein>
    <submittedName>
        <fullName evidence="2">DUF551 domain-containing protein</fullName>
    </submittedName>
</protein>
<name>A0A8F7U5P3_SALER</name>
<feature type="domain" description="DUF551" evidence="1">
    <location>
        <begin position="52"/>
        <end position="113"/>
    </location>
</feature>
<sequence>MSWLCLTRPANSRRTQVTNGFLEVPGTCVQEYVKLERPQEALAGNSPVTQDGWISCSERMPEQGAYISAVSKHGEYVAGQVIDDWLDLHDGTSFGLDEVYLWMMLPPLPAPPQQ</sequence>
<dbReference type="EMBL" id="CP079839">
    <property type="protein sequence ID" value="QXX09920.1"/>
    <property type="molecule type" value="Genomic_DNA"/>
</dbReference>
<proteinExistence type="predicted"/>